<reference evidence="1 2" key="1">
    <citation type="submission" date="2021-03" db="EMBL/GenBank/DDBJ databases">
        <title>Sequencing the genomes of 1000 actinobacteria strains.</title>
        <authorList>
            <person name="Klenk H.-P."/>
        </authorList>
    </citation>
    <scope>NUCLEOTIDE SEQUENCE [LARGE SCALE GENOMIC DNA]</scope>
    <source>
        <strain evidence="1 2">DSM 45256</strain>
    </source>
</reference>
<dbReference type="InterPro" id="IPR025659">
    <property type="entry name" value="Tubby-like_C"/>
</dbReference>
<name>A0ABS4VR64_9PSEU</name>
<sequence>MSAPGAIPLFTESELVVGQRDKLVEVVNEYDVHDRDGTLLGTAVQVGQSRFARAVRVLGKADHFKAVELEVRDAAGTPVLRLTRPAKIVRSRVLVRRSDGTDVGEIRQDSTFGRARFSLLVGGQRIGVLTAKDWWARDFTITDHDGAEIARIVQTWEGLTKAVFSTADSYVVRIHRPQADPLASMIVASALTVDTALKQDAR</sequence>
<organism evidence="1 2">
    <name type="scientific">Pseudonocardia parietis</name>
    <dbReference type="NCBI Taxonomy" id="570936"/>
    <lineage>
        <taxon>Bacteria</taxon>
        <taxon>Bacillati</taxon>
        <taxon>Actinomycetota</taxon>
        <taxon>Actinomycetes</taxon>
        <taxon>Pseudonocardiales</taxon>
        <taxon>Pseudonocardiaceae</taxon>
        <taxon>Pseudonocardia</taxon>
    </lineage>
</organism>
<dbReference type="InterPro" id="IPR005552">
    <property type="entry name" value="Scramblase"/>
</dbReference>
<evidence type="ECO:0000313" key="2">
    <source>
        <dbReference type="Proteomes" id="UP001519295"/>
    </source>
</evidence>
<dbReference type="SUPFAM" id="SSF54518">
    <property type="entry name" value="Tubby C-terminal domain-like"/>
    <property type="match status" value="1"/>
</dbReference>
<dbReference type="Pfam" id="PF03803">
    <property type="entry name" value="Scramblase"/>
    <property type="match status" value="1"/>
</dbReference>
<proteinExistence type="predicted"/>
<dbReference type="Proteomes" id="UP001519295">
    <property type="component" value="Unassembled WGS sequence"/>
</dbReference>
<gene>
    <name evidence="1" type="ORF">JOF36_002114</name>
</gene>
<comment type="caution">
    <text evidence="1">The sequence shown here is derived from an EMBL/GenBank/DDBJ whole genome shotgun (WGS) entry which is preliminary data.</text>
</comment>
<dbReference type="EMBL" id="JAGINU010000001">
    <property type="protein sequence ID" value="MBP2366418.1"/>
    <property type="molecule type" value="Genomic_DNA"/>
</dbReference>
<dbReference type="InterPro" id="IPR038595">
    <property type="entry name" value="LOR_sf"/>
</dbReference>
<dbReference type="PANTHER" id="PTHR23248">
    <property type="entry name" value="PHOSPHOLIPID SCRAMBLASE-RELATED"/>
    <property type="match status" value="1"/>
</dbReference>
<evidence type="ECO:0000313" key="1">
    <source>
        <dbReference type="EMBL" id="MBP2366418.1"/>
    </source>
</evidence>
<dbReference type="RefSeq" id="WP_210026472.1">
    <property type="nucleotide sequence ID" value="NZ_JAGINU010000001.1"/>
</dbReference>
<keyword evidence="2" id="KW-1185">Reference proteome</keyword>
<protein>
    <submittedName>
        <fullName evidence="1">Uncharacterized protein YxjI</fullName>
    </submittedName>
</protein>
<dbReference type="Gene3D" id="2.40.160.200">
    <property type="entry name" value="LURP1-related"/>
    <property type="match status" value="1"/>
</dbReference>
<dbReference type="PANTHER" id="PTHR23248:SF9">
    <property type="entry name" value="PHOSPHOLIPID SCRAMBLASE"/>
    <property type="match status" value="1"/>
</dbReference>
<accession>A0ABS4VR64</accession>